<sequence>MVGKIPLDDLPDEVLEKIGLKPANQKAPKAVKSSVVALGGVLQSLKGLSNREALWVLRQATVIVRGYRKDKEPKLGKERNCKANKAWRTKKTVDK</sequence>
<reference evidence="1" key="1">
    <citation type="journal article" date="2014" name="Front. Microbiol.">
        <title>High frequency of phylogenetically diverse reductive dehalogenase-homologous genes in deep subseafloor sedimentary metagenomes.</title>
        <authorList>
            <person name="Kawai M."/>
            <person name="Futagami T."/>
            <person name="Toyoda A."/>
            <person name="Takaki Y."/>
            <person name="Nishi S."/>
            <person name="Hori S."/>
            <person name="Arai W."/>
            <person name="Tsubouchi T."/>
            <person name="Morono Y."/>
            <person name="Uchiyama I."/>
            <person name="Ito T."/>
            <person name="Fujiyama A."/>
            <person name="Inagaki F."/>
            <person name="Takami H."/>
        </authorList>
    </citation>
    <scope>NUCLEOTIDE SEQUENCE</scope>
    <source>
        <strain evidence="1">Expedition CK06-06</strain>
    </source>
</reference>
<dbReference type="EMBL" id="BARU01037858">
    <property type="protein sequence ID" value="GAH78330.1"/>
    <property type="molecule type" value="Genomic_DNA"/>
</dbReference>
<accession>X1J9Z9</accession>
<protein>
    <submittedName>
        <fullName evidence="1">Uncharacterized protein</fullName>
    </submittedName>
</protein>
<dbReference type="AlphaFoldDB" id="X1J9Z9"/>
<name>X1J9Z9_9ZZZZ</name>
<evidence type="ECO:0000313" key="1">
    <source>
        <dbReference type="EMBL" id="GAH78330.1"/>
    </source>
</evidence>
<comment type="caution">
    <text evidence="1">The sequence shown here is derived from an EMBL/GenBank/DDBJ whole genome shotgun (WGS) entry which is preliminary data.</text>
</comment>
<proteinExistence type="predicted"/>
<gene>
    <name evidence="1" type="ORF">S03H2_58923</name>
</gene>
<organism evidence="1">
    <name type="scientific">marine sediment metagenome</name>
    <dbReference type="NCBI Taxonomy" id="412755"/>
    <lineage>
        <taxon>unclassified sequences</taxon>
        <taxon>metagenomes</taxon>
        <taxon>ecological metagenomes</taxon>
    </lineage>
</organism>